<dbReference type="EMBL" id="JAHHUM010001624">
    <property type="protein sequence ID" value="KAK5610212.1"/>
    <property type="molecule type" value="Genomic_DNA"/>
</dbReference>
<gene>
    <name evidence="1" type="ORF">CRENBAI_009339</name>
</gene>
<proteinExistence type="predicted"/>
<accession>A0AAV9RMI8</accession>
<evidence type="ECO:0000313" key="1">
    <source>
        <dbReference type="EMBL" id="KAK5610212.1"/>
    </source>
</evidence>
<comment type="caution">
    <text evidence="1">The sequence shown here is derived from an EMBL/GenBank/DDBJ whole genome shotgun (WGS) entry which is preliminary data.</text>
</comment>
<protein>
    <submittedName>
        <fullName evidence="1">Uncharacterized protein</fullName>
    </submittedName>
</protein>
<dbReference type="Proteomes" id="UP001311232">
    <property type="component" value="Unassembled WGS sequence"/>
</dbReference>
<sequence length="247" mass="27231">MKNLKFSIVSSLNITSIINVKVFIELEALLSAGIISARHPTSAGNPPSFPVKPADPAQKSWTRYQRVARQQLAGGSHSGVTTCVGRRDNHRETLSQGEAIKSFLLLFLSHKHRQNEHCFHGNHYGMPNTVAGRGRGGGCFSRGNKECVWVVSAVSQHLQQRGGGSGVINICCRFHPETGGEGGMEGLFSGPSRCFQTREDLSHRGVWFSVNRRSSMMGRNRRSKHCPIFRAQVWVRSSPLEVLALVL</sequence>
<evidence type="ECO:0000313" key="2">
    <source>
        <dbReference type="Proteomes" id="UP001311232"/>
    </source>
</evidence>
<keyword evidence="2" id="KW-1185">Reference proteome</keyword>
<reference evidence="1 2" key="1">
    <citation type="submission" date="2021-06" db="EMBL/GenBank/DDBJ databases">
        <authorList>
            <person name="Palmer J.M."/>
        </authorList>
    </citation>
    <scope>NUCLEOTIDE SEQUENCE [LARGE SCALE GENOMIC DNA]</scope>
    <source>
        <strain evidence="1 2">MEX-2019</strain>
        <tissue evidence="1">Muscle</tissue>
    </source>
</reference>
<dbReference type="AlphaFoldDB" id="A0AAV9RMI8"/>
<name>A0AAV9RMI8_9TELE</name>
<organism evidence="1 2">
    <name type="scientific">Crenichthys baileyi</name>
    <name type="common">White River springfish</name>
    <dbReference type="NCBI Taxonomy" id="28760"/>
    <lineage>
        <taxon>Eukaryota</taxon>
        <taxon>Metazoa</taxon>
        <taxon>Chordata</taxon>
        <taxon>Craniata</taxon>
        <taxon>Vertebrata</taxon>
        <taxon>Euteleostomi</taxon>
        <taxon>Actinopterygii</taxon>
        <taxon>Neopterygii</taxon>
        <taxon>Teleostei</taxon>
        <taxon>Neoteleostei</taxon>
        <taxon>Acanthomorphata</taxon>
        <taxon>Ovalentaria</taxon>
        <taxon>Atherinomorphae</taxon>
        <taxon>Cyprinodontiformes</taxon>
        <taxon>Goodeidae</taxon>
        <taxon>Crenichthys</taxon>
    </lineage>
</organism>